<evidence type="ECO:0000259" key="7">
    <source>
        <dbReference type="Pfam" id="PF02852"/>
    </source>
</evidence>
<feature type="domain" description="Pyridine nucleotide-disulphide oxidoreductase dimerisation" evidence="7">
    <location>
        <begin position="337"/>
        <end position="434"/>
    </location>
</feature>
<feature type="domain" description="FAD/NAD(P)-binding" evidence="8">
    <location>
        <begin position="4"/>
        <end position="293"/>
    </location>
</feature>
<comment type="cofactor">
    <cofactor evidence="1">
        <name>FAD</name>
        <dbReference type="ChEBI" id="CHEBI:57692"/>
    </cofactor>
</comment>
<evidence type="ECO:0000256" key="3">
    <source>
        <dbReference type="ARBA" id="ARBA00022630"/>
    </source>
</evidence>
<evidence type="ECO:0000313" key="9">
    <source>
        <dbReference type="EMBL" id="UWZ38367.1"/>
    </source>
</evidence>
<dbReference type="Proteomes" id="UP001058271">
    <property type="component" value="Chromosome"/>
</dbReference>
<keyword evidence="3" id="KW-0285">Flavoprotein</keyword>
<reference evidence="9" key="1">
    <citation type="submission" date="2021-04" db="EMBL/GenBank/DDBJ databases">
        <title>Biosynthetic gene clusters of Dactylosporangioum roseum.</title>
        <authorList>
            <person name="Hartkoorn R.C."/>
            <person name="Beaudoing E."/>
            <person name="Hot D."/>
            <person name="Moureu S."/>
        </authorList>
    </citation>
    <scope>NUCLEOTIDE SEQUENCE</scope>
    <source>
        <strain evidence="9">NRRL B-16295</strain>
    </source>
</reference>
<evidence type="ECO:0000256" key="4">
    <source>
        <dbReference type="ARBA" id="ARBA00022827"/>
    </source>
</evidence>
<dbReference type="SUPFAM" id="SSF55424">
    <property type="entry name" value="FAD/NAD-linked reductases, dimerisation (C-terminal) domain"/>
    <property type="match status" value="1"/>
</dbReference>
<dbReference type="Pfam" id="PF07992">
    <property type="entry name" value="Pyr_redox_2"/>
    <property type="match status" value="1"/>
</dbReference>
<gene>
    <name evidence="9" type="ORF">Drose_09025</name>
</gene>
<dbReference type="PANTHER" id="PTHR43429">
    <property type="entry name" value="PYRIDINE NUCLEOTIDE-DISULFIDE OXIDOREDUCTASE DOMAIN-CONTAINING"/>
    <property type="match status" value="1"/>
</dbReference>
<sequence length="453" mass="48036">MTERLVVIGGDAAGMSAASQARKRRSPDDLNIVAFERGRHVSYSACGIPYLVAGDVEDADDLVARRPEEFRERQHIDLRLDSEVVAIDTDRREVTVRDAIREYHEPFDQLVIATGGEPIRPDVPGGAAVGIYGVQTLDDGVRILEHLDRHTPRRAVVVGGGYIGLEMAEAMIRHGLDVTLVDAAEQPMRTLDPDMGALVAAALEREGVRLRLGERLQGFGSTAGRVSAVHTSAGEIPADVVILGLGTRPNSHLAEAAGITVGETGGIRVDRRLRASADGVWAAGDCVENLHLVSQRPVAVALGTHANKQGRAVGINIGGGYATFPGVVGTAVSKLCADEVARTGLSTAEAEAAGFRTFSVVTESTTRAGYFPGAKKITTKIIAECTTGRFLGAQIVGQEGAAKRIDALAVALWHGMTVEEMTSLDLSYAPPFAPVWDPILIAARKAAEHLSLR</sequence>
<evidence type="ECO:0000256" key="5">
    <source>
        <dbReference type="ARBA" id="ARBA00023002"/>
    </source>
</evidence>
<dbReference type="PRINTS" id="PR00368">
    <property type="entry name" value="FADPNR"/>
</dbReference>
<dbReference type="Pfam" id="PF02852">
    <property type="entry name" value="Pyr_redox_dim"/>
    <property type="match status" value="1"/>
</dbReference>
<keyword evidence="4" id="KW-0274">FAD</keyword>
<proteinExistence type="inferred from homology"/>
<dbReference type="EMBL" id="CP073721">
    <property type="protein sequence ID" value="UWZ38367.1"/>
    <property type="molecule type" value="Genomic_DNA"/>
</dbReference>
<keyword evidence="6" id="KW-0676">Redox-active center</keyword>
<keyword evidence="5" id="KW-0560">Oxidoreductase</keyword>
<dbReference type="PANTHER" id="PTHR43429:SF1">
    <property type="entry name" value="NAD(P)H SULFUR OXIDOREDUCTASE (COA-DEPENDENT)"/>
    <property type="match status" value="1"/>
</dbReference>
<protein>
    <submittedName>
        <fullName evidence="9">FAD-dependent oxidoreductase</fullName>
    </submittedName>
</protein>
<name>A0ABY5ZC52_9ACTN</name>
<dbReference type="SUPFAM" id="SSF51905">
    <property type="entry name" value="FAD/NAD(P)-binding domain"/>
    <property type="match status" value="2"/>
</dbReference>
<evidence type="ECO:0000256" key="1">
    <source>
        <dbReference type="ARBA" id="ARBA00001974"/>
    </source>
</evidence>
<evidence type="ECO:0000313" key="10">
    <source>
        <dbReference type="Proteomes" id="UP001058271"/>
    </source>
</evidence>
<evidence type="ECO:0000256" key="6">
    <source>
        <dbReference type="ARBA" id="ARBA00023284"/>
    </source>
</evidence>
<dbReference type="InterPro" id="IPR050260">
    <property type="entry name" value="FAD-bd_OxRdtase"/>
</dbReference>
<comment type="similarity">
    <text evidence="2">Belongs to the class-III pyridine nucleotide-disulfide oxidoreductase family.</text>
</comment>
<dbReference type="RefSeq" id="WP_260727728.1">
    <property type="nucleotide sequence ID" value="NZ_BAAABS010000033.1"/>
</dbReference>
<evidence type="ECO:0000256" key="2">
    <source>
        <dbReference type="ARBA" id="ARBA00009130"/>
    </source>
</evidence>
<organism evidence="9 10">
    <name type="scientific">Dactylosporangium roseum</name>
    <dbReference type="NCBI Taxonomy" id="47989"/>
    <lineage>
        <taxon>Bacteria</taxon>
        <taxon>Bacillati</taxon>
        <taxon>Actinomycetota</taxon>
        <taxon>Actinomycetes</taxon>
        <taxon>Micromonosporales</taxon>
        <taxon>Micromonosporaceae</taxon>
        <taxon>Dactylosporangium</taxon>
    </lineage>
</organism>
<dbReference type="InterPro" id="IPR004099">
    <property type="entry name" value="Pyr_nucl-diS_OxRdtase_dimer"/>
</dbReference>
<dbReference type="InterPro" id="IPR016156">
    <property type="entry name" value="FAD/NAD-linked_Rdtase_dimer_sf"/>
</dbReference>
<dbReference type="PRINTS" id="PR00411">
    <property type="entry name" value="PNDRDTASEI"/>
</dbReference>
<evidence type="ECO:0000259" key="8">
    <source>
        <dbReference type="Pfam" id="PF07992"/>
    </source>
</evidence>
<dbReference type="InterPro" id="IPR023753">
    <property type="entry name" value="FAD/NAD-binding_dom"/>
</dbReference>
<dbReference type="Gene3D" id="3.50.50.60">
    <property type="entry name" value="FAD/NAD(P)-binding domain"/>
    <property type="match status" value="2"/>
</dbReference>
<keyword evidence="10" id="KW-1185">Reference proteome</keyword>
<accession>A0ABY5ZC52</accession>
<dbReference type="InterPro" id="IPR036188">
    <property type="entry name" value="FAD/NAD-bd_sf"/>
</dbReference>